<gene>
    <name evidence="2" type="ORF">METZ01_LOCUS407094</name>
</gene>
<accession>A0A382W6Q2</accession>
<evidence type="ECO:0000256" key="1">
    <source>
        <dbReference type="ARBA" id="ARBA00010759"/>
    </source>
</evidence>
<dbReference type="HAMAP" id="MF_00163">
    <property type="entry name" value="Pep_deformylase"/>
    <property type="match status" value="1"/>
</dbReference>
<dbReference type="PANTHER" id="PTHR10458:SF22">
    <property type="entry name" value="PEPTIDE DEFORMYLASE"/>
    <property type="match status" value="1"/>
</dbReference>
<dbReference type="InterPro" id="IPR036821">
    <property type="entry name" value="Peptide_deformylase_sf"/>
</dbReference>
<dbReference type="NCBIfam" id="TIGR00079">
    <property type="entry name" value="pept_deformyl"/>
    <property type="match status" value="1"/>
</dbReference>
<dbReference type="PRINTS" id="PR01576">
    <property type="entry name" value="PDEFORMYLASE"/>
</dbReference>
<protein>
    <recommendedName>
        <fullName evidence="3">Peptide deformylase</fullName>
    </recommendedName>
</protein>
<evidence type="ECO:0000313" key="2">
    <source>
        <dbReference type="EMBL" id="SVD54240.1"/>
    </source>
</evidence>
<comment type="similarity">
    <text evidence="1">Belongs to the polypeptide deformylase family.</text>
</comment>
<evidence type="ECO:0008006" key="3">
    <source>
        <dbReference type="Google" id="ProtNLM"/>
    </source>
</evidence>
<dbReference type="Gene3D" id="3.90.45.10">
    <property type="entry name" value="Peptide deformylase"/>
    <property type="match status" value="1"/>
</dbReference>
<feature type="non-terminal residue" evidence="2">
    <location>
        <position position="148"/>
    </location>
</feature>
<dbReference type="PIRSF" id="PIRSF004749">
    <property type="entry name" value="Pep_def"/>
    <property type="match status" value="1"/>
</dbReference>
<dbReference type="AlphaFoldDB" id="A0A382W6Q2"/>
<dbReference type="Pfam" id="PF01327">
    <property type="entry name" value="Pep_deformylase"/>
    <property type="match status" value="1"/>
</dbReference>
<name>A0A382W6Q2_9ZZZZ</name>
<dbReference type="InterPro" id="IPR023635">
    <property type="entry name" value="Peptide_deformylase"/>
</dbReference>
<proteinExistence type="inferred from homology"/>
<sequence>MIHTKMTPWIEENGSIEDRKEFAKDMVETMRHYGGIGLSANQVGYPTRMFVWGDNNNYIACFNPQILSESDFKIPIEEGCLSYPGLFVKIYRPEDIYVQFEDENGSIHNDKLEGLNCRVFQHEMDHMDGIDFTKRASKLQLDIAKRKR</sequence>
<organism evidence="2">
    <name type="scientific">marine metagenome</name>
    <dbReference type="NCBI Taxonomy" id="408172"/>
    <lineage>
        <taxon>unclassified sequences</taxon>
        <taxon>metagenomes</taxon>
        <taxon>ecological metagenomes</taxon>
    </lineage>
</organism>
<dbReference type="PANTHER" id="PTHR10458">
    <property type="entry name" value="PEPTIDE DEFORMYLASE"/>
    <property type="match status" value="1"/>
</dbReference>
<dbReference type="CDD" id="cd00487">
    <property type="entry name" value="Pep_deformylase"/>
    <property type="match status" value="1"/>
</dbReference>
<reference evidence="2" key="1">
    <citation type="submission" date="2018-05" db="EMBL/GenBank/DDBJ databases">
        <authorList>
            <person name="Lanie J.A."/>
            <person name="Ng W.-L."/>
            <person name="Kazmierczak K.M."/>
            <person name="Andrzejewski T.M."/>
            <person name="Davidsen T.M."/>
            <person name="Wayne K.J."/>
            <person name="Tettelin H."/>
            <person name="Glass J.I."/>
            <person name="Rusch D."/>
            <person name="Podicherti R."/>
            <person name="Tsui H.-C.T."/>
            <person name="Winkler M.E."/>
        </authorList>
    </citation>
    <scope>NUCLEOTIDE SEQUENCE</scope>
</reference>
<dbReference type="GO" id="GO:0042586">
    <property type="term" value="F:peptide deformylase activity"/>
    <property type="evidence" value="ECO:0007669"/>
    <property type="project" value="InterPro"/>
</dbReference>
<dbReference type="EMBL" id="UINC01157322">
    <property type="protein sequence ID" value="SVD54240.1"/>
    <property type="molecule type" value="Genomic_DNA"/>
</dbReference>
<dbReference type="SUPFAM" id="SSF56420">
    <property type="entry name" value="Peptide deformylase"/>
    <property type="match status" value="1"/>
</dbReference>